<protein>
    <recommendedName>
        <fullName evidence="4">Transmembrane protein 135 N-terminal domain-containing protein</fullName>
    </recommendedName>
</protein>
<dbReference type="Proteomes" id="UP000410492">
    <property type="component" value="Unassembled WGS sequence"/>
</dbReference>
<name>A0A653BE70_CALMS</name>
<keyword evidence="1" id="KW-1133">Transmembrane helix</keyword>
<gene>
    <name evidence="2" type="ORF">CALMAC_LOCUS269</name>
</gene>
<feature type="transmembrane region" description="Helical" evidence="1">
    <location>
        <begin position="257"/>
        <end position="277"/>
    </location>
</feature>
<feature type="transmembrane region" description="Helical" evidence="1">
    <location>
        <begin position="108"/>
        <end position="125"/>
    </location>
</feature>
<accession>A0A653BE70</accession>
<evidence type="ECO:0000313" key="2">
    <source>
        <dbReference type="EMBL" id="VEN33882.1"/>
    </source>
</evidence>
<proteinExistence type="predicted"/>
<keyword evidence="1" id="KW-0472">Membrane</keyword>
<evidence type="ECO:0000256" key="1">
    <source>
        <dbReference type="SAM" id="Phobius"/>
    </source>
</evidence>
<dbReference type="PANTHER" id="PTHR12459">
    <property type="entry name" value="TRANSMEMBRANE PROTEIN 135-RELATED"/>
    <property type="match status" value="1"/>
</dbReference>
<evidence type="ECO:0000313" key="3">
    <source>
        <dbReference type="Proteomes" id="UP000410492"/>
    </source>
</evidence>
<evidence type="ECO:0008006" key="4">
    <source>
        <dbReference type="Google" id="ProtNLM"/>
    </source>
</evidence>
<dbReference type="EMBL" id="CAACVG010000286">
    <property type="protein sequence ID" value="VEN33882.1"/>
    <property type="molecule type" value="Genomic_DNA"/>
</dbReference>
<dbReference type="OrthoDB" id="291792at2759"/>
<feature type="transmembrane region" description="Helical" evidence="1">
    <location>
        <begin position="34"/>
        <end position="60"/>
    </location>
</feature>
<organism evidence="2 3">
    <name type="scientific">Callosobruchus maculatus</name>
    <name type="common">Southern cowpea weevil</name>
    <name type="synonym">Pulse bruchid</name>
    <dbReference type="NCBI Taxonomy" id="64391"/>
    <lineage>
        <taxon>Eukaryota</taxon>
        <taxon>Metazoa</taxon>
        <taxon>Ecdysozoa</taxon>
        <taxon>Arthropoda</taxon>
        <taxon>Hexapoda</taxon>
        <taxon>Insecta</taxon>
        <taxon>Pterygota</taxon>
        <taxon>Neoptera</taxon>
        <taxon>Endopterygota</taxon>
        <taxon>Coleoptera</taxon>
        <taxon>Polyphaga</taxon>
        <taxon>Cucujiformia</taxon>
        <taxon>Chrysomeloidea</taxon>
        <taxon>Chrysomelidae</taxon>
        <taxon>Bruchinae</taxon>
        <taxon>Bruchini</taxon>
        <taxon>Callosobruchus</taxon>
    </lineage>
</organism>
<sequence length="391" mass="45453">MPVISKELFYEKVTDSTMCNVIHYWEKDCLKKNFSWYFIKNVILGSGKFFLPVYILKMALNYKKLKNKKFLMSLLLSEVRSIMYSIAMAKIIVATLCIDRALLGRLHYYAILFVPGFMSGLSVLVESKENQILDSLIFFNSFVETVLNKLQMPVAKETLAFMLVSGALMYAFENRKDDIKFLYLWFYTPQRRALQTADKQNNCIHDESCFRYVYQGFCKYFGLGFAVNIIRSGLPRMGKIAQRPSLLMNLLLDKSNVLFGLFIGSYTGMYKLISCYLNRTSLVKKEYQGLLAGILSGVTYAIYPSIQVFLIAITTLLQLIYDHIAKTLKITNSFWQRQLLFMFCNGYLLHNKMFFSETCSPYYSRMIDACTNNLSYNMYRKLLKEYFGIIV</sequence>
<dbReference type="AlphaFoldDB" id="A0A653BE70"/>
<keyword evidence="1" id="KW-0812">Transmembrane</keyword>
<dbReference type="PANTHER" id="PTHR12459:SF15">
    <property type="entry name" value="TRANSMEMBRANE PROTEIN 135"/>
    <property type="match status" value="1"/>
</dbReference>
<keyword evidence="3" id="KW-1185">Reference proteome</keyword>
<reference evidence="2 3" key="1">
    <citation type="submission" date="2019-01" db="EMBL/GenBank/DDBJ databases">
        <authorList>
            <person name="Sayadi A."/>
        </authorList>
    </citation>
    <scope>NUCLEOTIDE SEQUENCE [LARGE SCALE GENOMIC DNA]</scope>
</reference>
<feature type="transmembrane region" description="Helical" evidence="1">
    <location>
        <begin position="289"/>
        <end position="321"/>
    </location>
</feature>
<feature type="transmembrane region" description="Helical" evidence="1">
    <location>
        <begin position="81"/>
        <end position="102"/>
    </location>
</feature>
<dbReference type="InterPro" id="IPR026749">
    <property type="entry name" value="Tmem135"/>
</dbReference>